<feature type="compositionally biased region" description="Polar residues" evidence="5">
    <location>
        <begin position="322"/>
        <end position="337"/>
    </location>
</feature>
<dbReference type="FunFam" id="1.10.10.10:FF:000479">
    <property type="entry name" value="Predicted protein"/>
    <property type="match status" value="1"/>
</dbReference>
<proteinExistence type="inferred from homology"/>
<dbReference type="Proteomes" id="UP001516023">
    <property type="component" value="Unassembled WGS sequence"/>
</dbReference>
<dbReference type="InterPro" id="IPR036390">
    <property type="entry name" value="WH_DNA-bd_sf"/>
</dbReference>
<reference evidence="7 8" key="1">
    <citation type="journal article" date="2020" name="G3 (Bethesda)">
        <title>Improved Reference Genome for Cyclotella cryptica CCMP332, a Model for Cell Wall Morphogenesis, Salinity Adaptation, and Lipid Production in Diatoms (Bacillariophyta).</title>
        <authorList>
            <person name="Roberts W.R."/>
            <person name="Downey K.M."/>
            <person name="Ruck E.C."/>
            <person name="Traller J.C."/>
            <person name="Alverson A.J."/>
        </authorList>
    </citation>
    <scope>NUCLEOTIDE SEQUENCE [LARGE SCALE GENOMIC DNA]</scope>
    <source>
        <strain evidence="7 8">CCMP332</strain>
    </source>
</reference>
<evidence type="ECO:0000256" key="2">
    <source>
        <dbReference type="ARBA" id="ARBA00023125"/>
    </source>
</evidence>
<evidence type="ECO:0000256" key="5">
    <source>
        <dbReference type="SAM" id="MobiDB-lite"/>
    </source>
</evidence>
<keyword evidence="2" id="KW-0238">DNA-binding</keyword>
<evidence type="ECO:0000256" key="1">
    <source>
        <dbReference type="ARBA" id="ARBA00004123"/>
    </source>
</evidence>
<dbReference type="PANTHER" id="PTHR10015">
    <property type="entry name" value="HEAT SHOCK TRANSCRIPTION FACTOR"/>
    <property type="match status" value="1"/>
</dbReference>
<dbReference type="InterPro" id="IPR036388">
    <property type="entry name" value="WH-like_DNA-bd_sf"/>
</dbReference>
<protein>
    <recommendedName>
        <fullName evidence="6">HSF-type DNA-binding domain-containing protein</fullName>
    </recommendedName>
</protein>
<feature type="region of interest" description="Disordered" evidence="5">
    <location>
        <begin position="315"/>
        <end position="338"/>
    </location>
</feature>
<name>A0ABD3QN69_9STRA</name>
<dbReference type="SUPFAM" id="SSF46785">
    <property type="entry name" value="Winged helix' DNA-binding domain"/>
    <property type="match status" value="1"/>
</dbReference>
<comment type="subcellular location">
    <subcellularLocation>
        <location evidence="1">Nucleus</location>
    </subcellularLocation>
</comment>
<comment type="caution">
    <text evidence="7">The sequence shown here is derived from an EMBL/GenBank/DDBJ whole genome shotgun (WGS) entry which is preliminary data.</text>
</comment>
<dbReference type="SMART" id="SM00415">
    <property type="entry name" value="HSF"/>
    <property type="match status" value="1"/>
</dbReference>
<dbReference type="EMBL" id="JABMIG020000025">
    <property type="protein sequence ID" value="KAL3801632.1"/>
    <property type="molecule type" value="Genomic_DNA"/>
</dbReference>
<feature type="region of interest" description="Disordered" evidence="5">
    <location>
        <begin position="441"/>
        <end position="465"/>
    </location>
</feature>
<feature type="domain" description="HSF-type DNA-binding" evidence="6">
    <location>
        <begin position="104"/>
        <end position="199"/>
    </location>
</feature>
<dbReference type="GO" id="GO:0003677">
    <property type="term" value="F:DNA binding"/>
    <property type="evidence" value="ECO:0007669"/>
    <property type="project" value="UniProtKB-KW"/>
</dbReference>
<dbReference type="GO" id="GO:0005634">
    <property type="term" value="C:nucleus"/>
    <property type="evidence" value="ECO:0007669"/>
    <property type="project" value="UniProtKB-SubCell"/>
</dbReference>
<comment type="similarity">
    <text evidence="4">Belongs to the HSF family.</text>
</comment>
<dbReference type="PRINTS" id="PR00056">
    <property type="entry name" value="HSFDOMAIN"/>
</dbReference>
<dbReference type="Pfam" id="PF00447">
    <property type="entry name" value="HSF_DNA-bind"/>
    <property type="match status" value="1"/>
</dbReference>
<evidence type="ECO:0000259" key="6">
    <source>
        <dbReference type="SMART" id="SM00415"/>
    </source>
</evidence>
<dbReference type="Gene3D" id="1.10.10.10">
    <property type="entry name" value="Winged helix-like DNA-binding domain superfamily/Winged helix DNA-binding domain"/>
    <property type="match status" value="1"/>
</dbReference>
<sequence>MSCSTLMAVSVSKEGVMASTNTATKRERDDLYDAGSDDDFTPSSPEGTKKKAKKIKPSVCAQNNLDATAKVFAAELRPPPYFYYRDHSTEVDDDPLTPVTASGHVPCFPAKMHAILASPDLNDIVAWDDHGRSFRILKPKRFECYILPRFFEHSKFSSFIRQANGWGFRRFLSGPNRNSYYQEYFLRSMPWLCKKMRRPKVGEKKGISPEHEPDLRLISKEFPVPNNPMTREIQIVLETIKQGPRARMPVHWATEQLPPTSQQGGHSKVETSNPRVPAQANLFGASGVGAIGSNAFQLQAAMAIPPVPIAAAVRSRSGSASNEDSSATNHTCSLQQKDSTDDGFTAGFQAATQYHNDSVRSILANTFVRGGPVPFLPGSIGGIPVVPASGIHAGAIPFGRADAAYMHLLQMQMAAQCSFGGGGGMGANTLARHGWIGAPHNFSSEQFQGQQGGSQGPSMPSQSGG</sequence>
<accession>A0ABD3QN69</accession>
<evidence type="ECO:0000256" key="3">
    <source>
        <dbReference type="ARBA" id="ARBA00023242"/>
    </source>
</evidence>
<gene>
    <name evidence="7" type="ORF">HJC23_013137</name>
</gene>
<dbReference type="PANTHER" id="PTHR10015:SF206">
    <property type="entry name" value="HSF-TYPE DNA-BINDING DOMAIN-CONTAINING PROTEIN"/>
    <property type="match status" value="1"/>
</dbReference>
<dbReference type="AlphaFoldDB" id="A0ABD3QN69"/>
<keyword evidence="8" id="KW-1185">Reference proteome</keyword>
<evidence type="ECO:0000313" key="8">
    <source>
        <dbReference type="Proteomes" id="UP001516023"/>
    </source>
</evidence>
<keyword evidence="3" id="KW-0539">Nucleus</keyword>
<dbReference type="InterPro" id="IPR000232">
    <property type="entry name" value="HSF_DNA-bd"/>
</dbReference>
<evidence type="ECO:0000256" key="4">
    <source>
        <dbReference type="RuleBase" id="RU004020"/>
    </source>
</evidence>
<feature type="region of interest" description="Disordered" evidence="5">
    <location>
        <begin position="14"/>
        <end position="55"/>
    </location>
</feature>
<organism evidence="7 8">
    <name type="scientific">Cyclotella cryptica</name>
    <dbReference type="NCBI Taxonomy" id="29204"/>
    <lineage>
        <taxon>Eukaryota</taxon>
        <taxon>Sar</taxon>
        <taxon>Stramenopiles</taxon>
        <taxon>Ochrophyta</taxon>
        <taxon>Bacillariophyta</taxon>
        <taxon>Coscinodiscophyceae</taxon>
        <taxon>Thalassiosirophycidae</taxon>
        <taxon>Stephanodiscales</taxon>
        <taxon>Stephanodiscaceae</taxon>
        <taxon>Cyclotella</taxon>
    </lineage>
</organism>
<evidence type="ECO:0000313" key="7">
    <source>
        <dbReference type="EMBL" id="KAL3801632.1"/>
    </source>
</evidence>
<feature type="compositionally biased region" description="Low complexity" evidence="5">
    <location>
        <begin position="456"/>
        <end position="465"/>
    </location>
</feature>